<evidence type="ECO:0000313" key="3">
    <source>
        <dbReference type="Proteomes" id="UP001642409"/>
    </source>
</evidence>
<comment type="caution">
    <text evidence="1">The sequence shown here is derived from an EMBL/GenBank/DDBJ whole genome shotgun (WGS) entry which is preliminary data.</text>
</comment>
<dbReference type="Proteomes" id="UP001642409">
    <property type="component" value="Unassembled WGS sequence"/>
</dbReference>
<name>A0AA86ULI3_9EUKA</name>
<evidence type="ECO:0000313" key="1">
    <source>
        <dbReference type="EMBL" id="CAI9960159.1"/>
    </source>
</evidence>
<organism evidence="1">
    <name type="scientific">Hexamita inflata</name>
    <dbReference type="NCBI Taxonomy" id="28002"/>
    <lineage>
        <taxon>Eukaryota</taxon>
        <taxon>Metamonada</taxon>
        <taxon>Diplomonadida</taxon>
        <taxon>Hexamitidae</taxon>
        <taxon>Hexamitinae</taxon>
        <taxon>Hexamita</taxon>
    </lineage>
</organism>
<reference evidence="2 3" key="2">
    <citation type="submission" date="2024-07" db="EMBL/GenBank/DDBJ databases">
        <authorList>
            <person name="Akdeniz Z."/>
        </authorList>
    </citation>
    <scope>NUCLEOTIDE SEQUENCE [LARGE SCALE GENOMIC DNA]</scope>
</reference>
<dbReference type="Gene3D" id="2.160.20.110">
    <property type="match status" value="1"/>
</dbReference>
<proteinExistence type="predicted"/>
<accession>A0AA86ULI3</accession>
<keyword evidence="3" id="KW-1185">Reference proteome</keyword>
<protein>
    <submittedName>
        <fullName evidence="2">Hypothetical_protein</fullName>
    </submittedName>
</protein>
<dbReference type="AlphaFoldDB" id="A0AA86ULI3"/>
<evidence type="ECO:0000313" key="2">
    <source>
        <dbReference type="EMBL" id="CAL6075273.1"/>
    </source>
</evidence>
<reference evidence="1" key="1">
    <citation type="submission" date="2023-06" db="EMBL/GenBank/DDBJ databases">
        <authorList>
            <person name="Kurt Z."/>
        </authorList>
    </citation>
    <scope>NUCLEOTIDE SEQUENCE</scope>
</reference>
<sequence>MNTTVSNSPSALTSYFGRLHRLLPSVVVVKFSSVVSATSPLRYLCRRLHSLMYSNITIINCSTQSSLVNTAAAHASAVLGQVQGSSLVNLQNSLILNNSVSANSHASGVISFSDQSVVLNFTLNSVQNCTINATTTYAGGFVGFANSYDLIVISNSSLSNSLVNALSHSSSGFIGYVSSYLVIVLSIVQVQNSTVGSVGGYCGGFVGQINSQSSVVISEGTITNSSIVSTNSYVGGFVGWYNGIQSKILSSKVYSINVSCSNNGAISVGYRTSTFIVQGSMPYQDNYLNAVKQQNCANFAVSCPVQNDTVSNIYSNITVTDGQISDTLIQCGQPVFAASFDIASVTNSVASADFASGYVFSTANVISNAFIDVQDSVYTAVVQPLFQTQSTFTNIKIQVGTQVVGTGAILSNQSTLVINQMNVISRDGSLITVNSTFKFNVLQQKSTSVVVNNLLLNLTFNQTSVGSIGLFGTVNGTMNLTNYSVVGVYQSSGCVALGAVFVTSSVVFVTNLSFAPSVYNIGNQSSFLISASNTSSIVLDDLSIVLGNMTNPLQFNLVFTNTNYFCQFGGLVTQLNSSTLNVSDLLYNAKQIYKVYYMYNSGLLLGLANKSANNVTIQRICFAQVLKSQTQFSQFGLVGVFEGNITFVDSSILFNLMNSDVFSYVGTIGSVSTLCLFTYTSNLNVSFVVNDNLGSYVSGLIAFHNSPNCTIMNTTVSNSSVSSTSYSAGFIAYCQSVVVIKFSSVVSSNVTSGTYAAGFIAYAYKNISMINSTVKQLITVASASHSAGFISLVQAASLIVLTNSTVINVQNTATTSYSSAFLGMVDTSSNVTISTSTIQNSSMSCANYCGANIAYLNSYATMIIQNAILINITASSTASYSGAFIGAFAGQSLQFTNCSISNTMISCAGTCGMFVGFKSTNSVIVSGTTMMGNNYLKGVLQINCPNFATTC</sequence>
<gene>
    <name evidence="1" type="ORF">HINF_LOCUS47804</name>
    <name evidence="2" type="ORF">HINF_LOCUS57126</name>
</gene>
<dbReference type="EMBL" id="CAXDID020000313">
    <property type="protein sequence ID" value="CAL6075273.1"/>
    <property type="molecule type" value="Genomic_DNA"/>
</dbReference>
<dbReference type="EMBL" id="CATOUU010000929">
    <property type="protein sequence ID" value="CAI9960159.1"/>
    <property type="molecule type" value="Genomic_DNA"/>
</dbReference>